<dbReference type="Proteomes" id="UP000436911">
    <property type="component" value="Unassembled WGS sequence"/>
</dbReference>
<dbReference type="GeneID" id="99228495"/>
<dbReference type="Gene3D" id="1.10.10.60">
    <property type="entry name" value="Homeodomain-like"/>
    <property type="match status" value="1"/>
</dbReference>
<dbReference type="Pfam" id="PF13384">
    <property type="entry name" value="HTH_23"/>
    <property type="match status" value="1"/>
</dbReference>
<comment type="caution">
    <text evidence="1">The sequence shown here is derived from an EMBL/GenBank/DDBJ whole genome shotgun (WGS) entry which is preliminary data.</text>
</comment>
<dbReference type="RefSeq" id="WP_081089039.1">
    <property type="nucleotide sequence ID" value="NZ_CP055265.1"/>
</dbReference>
<accession>A0A368NT50</accession>
<dbReference type="AlphaFoldDB" id="A0A368NT50"/>
<reference evidence="1 2" key="1">
    <citation type="submission" date="2018-08" db="EMBL/GenBank/DDBJ databases">
        <title>Genome sequencing of Agrobacterium vitis strain ICMP 10754.</title>
        <authorList>
            <person name="Visnovsky S.B."/>
            <person name="Pitman A.R."/>
        </authorList>
    </citation>
    <scope>NUCLEOTIDE SEQUENCE [LARGE SCALE GENOMIC DNA]</scope>
    <source>
        <strain evidence="1 2">ICMP 10754</strain>
    </source>
</reference>
<protein>
    <submittedName>
        <fullName evidence="1">Uncharacterized protein</fullName>
    </submittedName>
</protein>
<organism evidence="1 2">
    <name type="scientific">Agrobacterium vitis</name>
    <name type="common">Rhizobium vitis</name>
    <dbReference type="NCBI Taxonomy" id="373"/>
    <lineage>
        <taxon>Bacteria</taxon>
        <taxon>Pseudomonadati</taxon>
        <taxon>Pseudomonadota</taxon>
        <taxon>Alphaproteobacteria</taxon>
        <taxon>Hyphomicrobiales</taxon>
        <taxon>Rhizobiaceae</taxon>
        <taxon>Rhizobium/Agrobacterium group</taxon>
        <taxon>Agrobacterium</taxon>
    </lineage>
</organism>
<evidence type="ECO:0000313" key="2">
    <source>
        <dbReference type="Proteomes" id="UP000436911"/>
    </source>
</evidence>
<proteinExistence type="predicted"/>
<evidence type="ECO:0000313" key="1">
    <source>
        <dbReference type="EMBL" id="KAA3526807.1"/>
    </source>
</evidence>
<name>A0A368NT50_AGRVI</name>
<gene>
    <name evidence="1" type="ORF">DXT89_12630</name>
</gene>
<sequence>MLTPTCCFGKISGTIVQNEIFWRTENDIKANPEQFWSFSFDKQSLSEDTRIRKAVALKAAGHTHASIAEALDVSLSTVKRYIRTGGGS</sequence>
<dbReference type="EMBL" id="QUSG01000006">
    <property type="protein sequence ID" value="KAA3526807.1"/>
    <property type="molecule type" value="Genomic_DNA"/>
</dbReference>